<dbReference type="VEuPathDB" id="TriTrypDB:Tb427_000432600"/>
<dbReference type="AlphaFoldDB" id="S5FUY6"/>
<dbReference type="VEuPathDB" id="TriTrypDB:Tb427_000209100"/>
<keyword evidence="3" id="KW-1003">Cell membrane</keyword>
<evidence type="ECO:0000256" key="3">
    <source>
        <dbReference type="ARBA" id="ARBA00022475"/>
    </source>
</evidence>
<dbReference type="GO" id="GO:0042783">
    <property type="term" value="P:symbiont-mediated evasion of host immune response"/>
    <property type="evidence" value="ECO:0007669"/>
    <property type="project" value="InterPro"/>
</dbReference>
<sequence>MMHVLLAASCAALVLFRQEATAAAGEGLKQTVATKLCSISAAAKSSAADLAARLQQIHDALTSARRTAQQQDVIAATKPEHATAAQVLRYYANAAGGAAESALSDWTGENTKILGHSLYTAGRIDELMLLLQNNQRDDKNAQAACIGADTTGNHLGNKDTTAKCAADDITQTKSAPADLDKTTTTELDGVTEIHAAAGSACALTKDLTTAYTSFSGTLPLIGGLINVHATNGLQTANNNLATKSSSVKLFTNLRKHNADIKSKLTSELTTAPATLQKLKDLLKTPTTRSRLGPAARKALNWDKDKSGTELDDELKKIFGISDDATDGSYINSLKDFTLKVHKTATDTDNINLFSLTPDQLSEALSEALEQNRQQPASKPCTAKESKDKSQNPDTDTCASKGTGDDCKPPCKVEGKGDKAKCVVDPNYKPPEAEGAKESVTATNTTASNSFVIRKAPLLLAVLLF</sequence>
<dbReference type="InterPro" id="IPR001812">
    <property type="entry name" value="Trypano_VSG_A_N_dom"/>
</dbReference>
<keyword evidence="7" id="KW-0449">Lipoprotein</keyword>
<accession>S5FUY6</accession>
<dbReference type="GO" id="GO:0098552">
    <property type="term" value="C:side of membrane"/>
    <property type="evidence" value="ECO:0007669"/>
    <property type="project" value="UniProtKB-KW"/>
</dbReference>
<feature type="region of interest" description="Disordered" evidence="8">
    <location>
        <begin position="366"/>
        <end position="440"/>
    </location>
</feature>
<feature type="compositionally biased region" description="Basic and acidic residues" evidence="8">
    <location>
        <begin position="381"/>
        <end position="390"/>
    </location>
</feature>
<dbReference type="Pfam" id="PF00913">
    <property type="entry name" value="Trypan_glycop"/>
    <property type="match status" value="1"/>
</dbReference>
<comment type="function">
    <text evidence="1">VSG forms a coat on the surface of the parasite. The trypanosome evades the immune response of the host by expressing a series of antigenically distinct VSGs from an estimated 1000 VSG genes.</text>
</comment>
<evidence type="ECO:0000256" key="7">
    <source>
        <dbReference type="ARBA" id="ARBA00023288"/>
    </source>
</evidence>
<protein>
    <submittedName>
        <fullName evidence="11">Variant surface glycoprotein</fullName>
    </submittedName>
</protein>
<dbReference type="SUPFAM" id="SSF58087">
    <property type="entry name" value="Variant surface glycoprotein (N-terminal domain)"/>
    <property type="match status" value="1"/>
</dbReference>
<dbReference type="VEuPathDB" id="TriTrypDB:Tb11.v5.0708"/>
<organism evidence="11">
    <name type="scientific">Trypanosoma brucei</name>
    <dbReference type="NCBI Taxonomy" id="5691"/>
    <lineage>
        <taxon>Eukaryota</taxon>
        <taxon>Discoba</taxon>
        <taxon>Euglenozoa</taxon>
        <taxon>Kinetoplastea</taxon>
        <taxon>Metakinetoplastina</taxon>
        <taxon>Trypanosomatida</taxon>
        <taxon>Trypanosomatidae</taxon>
        <taxon>Trypanosoma</taxon>
    </lineage>
</organism>
<proteinExistence type="evidence at transcript level"/>
<comment type="subcellular location">
    <subcellularLocation>
        <location evidence="2">Cell membrane</location>
        <topology evidence="2">Lipid-anchor</topology>
        <topology evidence="2">GPI-anchor</topology>
    </subcellularLocation>
</comment>
<reference evidence="11" key="2">
    <citation type="submission" date="2013-01" db="EMBL/GenBank/DDBJ databases">
        <authorList>
            <person name="Hall J.P.J."/>
            <person name="Barry J.D."/>
        </authorList>
    </citation>
    <scope>NUCLEOTIDE SEQUENCE</scope>
    <source>
        <strain evidence="11">TREU927/4 GUTat 10.1</strain>
    </source>
</reference>
<evidence type="ECO:0000256" key="5">
    <source>
        <dbReference type="ARBA" id="ARBA00023136"/>
    </source>
</evidence>
<feature type="signal peptide" evidence="9">
    <location>
        <begin position="1"/>
        <end position="22"/>
    </location>
</feature>
<evidence type="ECO:0000256" key="4">
    <source>
        <dbReference type="ARBA" id="ARBA00022622"/>
    </source>
</evidence>
<evidence type="ECO:0000256" key="6">
    <source>
        <dbReference type="ARBA" id="ARBA00023180"/>
    </source>
</evidence>
<evidence type="ECO:0000256" key="2">
    <source>
        <dbReference type="ARBA" id="ARBA00004609"/>
    </source>
</evidence>
<feature type="compositionally biased region" description="Basic and acidic residues" evidence="8">
    <location>
        <begin position="402"/>
        <end position="421"/>
    </location>
</feature>
<feature type="domain" description="Trypanosome variant surface glycoprotein A-type N-terminal" evidence="10">
    <location>
        <begin position="14"/>
        <end position="365"/>
    </location>
</feature>
<evidence type="ECO:0000313" key="12">
    <source>
        <dbReference type="EMBL" id="ARB50628.1"/>
    </source>
</evidence>
<evidence type="ECO:0000256" key="1">
    <source>
        <dbReference type="ARBA" id="ARBA00002523"/>
    </source>
</evidence>
<keyword evidence="9" id="KW-0732">Signal</keyword>
<keyword evidence="4" id="KW-0336">GPI-anchor</keyword>
<dbReference type="Gene3D" id="4.10.110.20">
    <property type="entry name" value="Variant surface glycoprotein MITAT 1.2, VSG 221, C-terminal domain"/>
    <property type="match status" value="1"/>
</dbReference>
<dbReference type="EMBL" id="KY404377">
    <property type="protein sequence ID" value="ARB50628.1"/>
    <property type="molecule type" value="Genomic_DNA"/>
</dbReference>
<dbReference type="GO" id="GO:0005886">
    <property type="term" value="C:plasma membrane"/>
    <property type="evidence" value="ECO:0007669"/>
    <property type="project" value="UniProtKB-SubCell"/>
</dbReference>
<gene>
    <name evidence="11" type="primary">VSG</name>
</gene>
<dbReference type="EMBL" id="KC434585">
    <property type="protein sequence ID" value="AGQ49929.1"/>
    <property type="molecule type" value="mRNA"/>
</dbReference>
<evidence type="ECO:0000313" key="11">
    <source>
        <dbReference type="EMBL" id="AGQ49929.1"/>
    </source>
</evidence>
<dbReference type="Gene3D" id="1.10.470.10">
    <property type="entry name" value="Variant Surface Glycoprotein, subunit A, domain 2"/>
    <property type="match status" value="1"/>
</dbReference>
<reference evidence="11" key="1">
    <citation type="journal article" date="2013" name="PLoS Pathog.">
        <title>Mosaic VSGs and the Scale of Trypanosoma brucei Antigenic Variation.</title>
        <authorList>
            <person name="Hall J.P."/>
            <person name="Wang H."/>
            <person name="Barry J.D."/>
        </authorList>
    </citation>
    <scope>NUCLEOTIDE SEQUENCE</scope>
    <source>
        <strain evidence="11">TREU927/4 GUTat 10.1</strain>
    </source>
</reference>
<reference evidence="12" key="3">
    <citation type="submission" date="2016-12" db="EMBL/GenBank/DDBJ databases">
        <title>Extending the VSGnome of Trypanosoma brucei strain TREU927.</title>
        <authorList>
            <person name="Cross G.A."/>
        </authorList>
    </citation>
    <scope>NUCLEOTIDE SEQUENCE</scope>
    <source>
        <strain evidence="12">Tb927.99.310</strain>
    </source>
</reference>
<dbReference type="SUPFAM" id="SSF118251">
    <property type="entry name" value="Variant surface glycoprotein MITAT 1.2, VSG 221, C-terminal domain"/>
    <property type="match status" value="1"/>
</dbReference>
<dbReference type="InterPro" id="IPR027446">
    <property type="entry name" value="VSG_C_dom_sf"/>
</dbReference>
<evidence type="ECO:0000259" key="10">
    <source>
        <dbReference type="Pfam" id="PF00913"/>
    </source>
</evidence>
<keyword evidence="5" id="KW-0472">Membrane</keyword>
<name>S5FUY6_9TRYP</name>
<evidence type="ECO:0000256" key="9">
    <source>
        <dbReference type="SAM" id="SignalP"/>
    </source>
</evidence>
<keyword evidence="6" id="KW-0325">Glycoprotein</keyword>
<feature type="chain" id="PRO_5004536038" evidence="9">
    <location>
        <begin position="23"/>
        <end position="464"/>
    </location>
</feature>
<evidence type="ECO:0000256" key="8">
    <source>
        <dbReference type="SAM" id="MobiDB-lite"/>
    </source>
</evidence>
<dbReference type="Gene3D" id="3.90.150.10">
    <property type="entry name" value="Variant Surface Glycoprotein, subunit A domain 1"/>
    <property type="match status" value="1"/>
</dbReference>